<feature type="region of interest" description="Disordered" evidence="2">
    <location>
        <begin position="1"/>
        <end position="24"/>
    </location>
</feature>
<keyword evidence="3" id="KW-0812">Transmembrane</keyword>
<name>A0ABT4IB40_9ACTO</name>
<dbReference type="Proteomes" id="UP001072034">
    <property type="component" value="Unassembled WGS sequence"/>
</dbReference>
<dbReference type="PANTHER" id="PTHR43318">
    <property type="entry name" value="UDP-N-ACETYLGLUCOSAMINE 4,6-DEHYDRATASE"/>
    <property type="match status" value="1"/>
</dbReference>
<evidence type="ECO:0000313" key="5">
    <source>
        <dbReference type="EMBL" id="MCZ0858959.1"/>
    </source>
</evidence>
<dbReference type="InterPro" id="IPR051203">
    <property type="entry name" value="Polysaccharide_Synthase-Rel"/>
</dbReference>
<accession>A0ABT4IB40</accession>
<feature type="transmembrane region" description="Helical" evidence="3">
    <location>
        <begin position="160"/>
        <end position="177"/>
    </location>
</feature>
<dbReference type="Gene3D" id="3.40.50.720">
    <property type="entry name" value="NAD(P)-binding Rossmann-like Domain"/>
    <property type="match status" value="2"/>
</dbReference>
<gene>
    <name evidence="5" type="ORF">OHJ16_13000</name>
</gene>
<dbReference type="InterPro" id="IPR003869">
    <property type="entry name" value="Polysac_CapD-like"/>
</dbReference>
<dbReference type="EMBL" id="JAPTMY010000034">
    <property type="protein sequence ID" value="MCZ0858959.1"/>
    <property type="molecule type" value="Genomic_DNA"/>
</dbReference>
<feature type="domain" description="Polysaccharide biosynthesis protein CapD-like" evidence="4">
    <location>
        <begin position="309"/>
        <end position="558"/>
    </location>
</feature>
<feature type="transmembrane region" description="Helical" evidence="3">
    <location>
        <begin position="30"/>
        <end position="51"/>
    </location>
</feature>
<evidence type="ECO:0000256" key="3">
    <source>
        <dbReference type="SAM" id="Phobius"/>
    </source>
</evidence>
<sequence>MPEHMIAAHGTGRRGSGRARASQRRLPRGTALALDAAIWAIGVAAVVRLGVDGGGPGGLAAGTAALAAGLHAVICTIGATAVAGRRRFATIDEIPRLLLIDVLVAVALMAAPRLLGGRLIPVESVVVAGALALMVHLAARWAFRRLAERHRPRTRRARRAVVLGAGFAGAQAIRMMLEDSDSAFQPVAVLDDDPATHHRSVRDVRVAGPWGALERVARTTRADAVVLASTADPESVDGVVRRARALGLEVQVMPSPAEVASTAPARCPGASPIRGARVLRPLEVTDLLERRAVETDAEEVAAYLTGERVLVTGAGGSIGFWLCREIARYEPDRLTMVDRDASALRRVQMSLDGEPALDSPDLVPGDLRAPGFIDALFEEVRPTVVFHAAGLSRLALADRFPNFPNEAFLTNVVATRDLLLAAAAHNVNRFINVSTDRAAHPVGVLDCSERLAERLTSTLGKRLGGSRRFISVRFGAVLESHGPVLQTLVSQMERGLPTTITDPRLRRFFTGADQACQLVLQAGAMGLSGQALILDMGRPHDIEEVARRFAGLRDYPDTRVARTRMKPERAPEPVAGKTGERTPHPLISQTTVPPVPMSALGVIDDLCAHTHRDLHGAVVGRWLELAAGSDGVTTAAPAQPPRTMPSAA</sequence>
<keyword evidence="3" id="KW-0472">Membrane</keyword>
<organism evidence="5 6">
    <name type="scientific">Actinomyces israelii</name>
    <dbReference type="NCBI Taxonomy" id="1659"/>
    <lineage>
        <taxon>Bacteria</taxon>
        <taxon>Bacillati</taxon>
        <taxon>Actinomycetota</taxon>
        <taxon>Actinomycetes</taxon>
        <taxon>Actinomycetales</taxon>
        <taxon>Actinomycetaceae</taxon>
        <taxon>Actinomyces</taxon>
    </lineage>
</organism>
<feature type="transmembrane region" description="Helical" evidence="3">
    <location>
        <begin position="57"/>
        <end position="82"/>
    </location>
</feature>
<dbReference type="SUPFAM" id="SSF51735">
    <property type="entry name" value="NAD(P)-binding Rossmann-fold domains"/>
    <property type="match status" value="2"/>
</dbReference>
<dbReference type="RefSeq" id="WP_268918277.1">
    <property type="nucleotide sequence ID" value="NZ_JAPTMY010000034.1"/>
</dbReference>
<feature type="transmembrane region" description="Helical" evidence="3">
    <location>
        <begin position="94"/>
        <end position="114"/>
    </location>
</feature>
<dbReference type="Pfam" id="PF13727">
    <property type="entry name" value="CoA_binding_3"/>
    <property type="match status" value="1"/>
</dbReference>
<keyword evidence="6" id="KW-1185">Reference proteome</keyword>
<feature type="transmembrane region" description="Helical" evidence="3">
    <location>
        <begin position="120"/>
        <end position="139"/>
    </location>
</feature>
<protein>
    <submittedName>
        <fullName evidence="5">Polysaccharide biosynthesis protein</fullName>
    </submittedName>
</protein>
<feature type="region of interest" description="Disordered" evidence="2">
    <location>
        <begin position="566"/>
        <end position="593"/>
    </location>
</feature>
<dbReference type="InterPro" id="IPR036291">
    <property type="entry name" value="NAD(P)-bd_dom_sf"/>
</dbReference>
<dbReference type="PANTHER" id="PTHR43318:SF1">
    <property type="entry name" value="POLYSACCHARIDE BIOSYNTHESIS PROTEIN EPSC-RELATED"/>
    <property type="match status" value="1"/>
</dbReference>
<evidence type="ECO:0000256" key="2">
    <source>
        <dbReference type="SAM" id="MobiDB-lite"/>
    </source>
</evidence>
<comment type="caution">
    <text evidence="5">The sequence shown here is derived from an EMBL/GenBank/DDBJ whole genome shotgun (WGS) entry which is preliminary data.</text>
</comment>
<evidence type="ECO:0000313" key="6">
    <source>
        <dbReference type="Proteomes" id="UP001072034"/>
    </source>
</evidence>
<dbReference type="Pfam" id="PF02719">
    <property type="entry name" value="Polysacc_synt_2"/>
    <property type="match status" value="1"/>
</dbReference>
<proteinExistence type="inferred from homology"/>
<feature type="compositionally biased region" description="Basic residues" evidence="2">
    <location>
        <begin position="11"/>
        <end position="24"/>
    </location>
</feature>
<comment type="similarity">
    <text evidence="1">Belongs to the polysaccharide synthase family.</text>
</comment>
<reference evidence="5" key="1">
    <citation type="submission" date="2022-10" db="EMBL/GenBank/DDBJ databases">
        <title>Genome sequence of Actinomyces israelii ATCC 10048.</title>
        <authorList>
            <person name="Watt R.M."/>
            <person name="Tong W.M."/>
        </authorList>
    </citation>
    <scope>NUCLEOTIDE SEQUENCE</scope>
    <source>
        <strain evidence="5">ATCC 10048</strain>
    </source>
</reference>
<evidence type="ECO:0000256" key="1">
    <source>
        <dbReference type="ARBA" id="ARBA00007430"/>
    </source>
</evidence>
<evidence type="ECO:0000259" key="4">
    <source>
        <dbReference type="Pfam" id="PF02719"/>
    </source>
</evidence>
<keyword evidence="3" id="KW-1133">Transmembrane helix</keyword>